<evidence type="ECO:0000313" key="2">
    <source>
        <dbReference type="Proteomes" id="UP000092600"/>
    </source>
</evidence>
<feature type="non-terminal residue" evidence="1">
    <location>
        <position position="1"/>
    </location>
</feature>
<accession>A0A199US51</accession>
<comment type="caution">
    <text evidence="1">The sequence shown here is derived from an EMBL/GenBank/DDBJ whole genome shotgun (WGS) entry which is preliminary data.</text>
</comment>
<organism evidence="1 2">
    <name type="scientific">Ananas comosus</name>
    <name type="common">Pineapple</name>
    <name type="synonym">Ananas ananas</name>
    <dbReference type="NCBI Taxonomy" id="4615"/>
    <lineage>
        <taxon>Eukaryota</taxon>
        <taxon>Viridiplantae</taxon>
        <taxon>Streptophyta</taxon>
        <taxon>Embryophyta</taxon>
        <taxon>Tracheophyta</taxon>
        <taxon>Spermatophyta</taxon>
        <taxon>Magnoliopsida</taxon>
        <taxon>Liliopsida</taxon>
        <taxon>Poales</taxon>
        <taxon>Bromeliaceae</taxon>
        <taxon>Bromelioideae</taxon>
        <taxon>Ananas</taxon>
    </lineage>
</organism>
<protein>
    <submittedName>
        <fullName evidence="1">Uncharacterized protein</fullName>
    </submittedName>
</protein>
<name>A0A199US51_ANACO</name>
<gene>
    <name evidence="1" type="ORF">ACMD2_16090</name>
</gene>
<sequence>FVQKSKAKSQGVEKFYNLELLGSANVNELVVMLSSQVEFELLPYNTKFSQASLSVTRLTLDHRLVGVPWIRYA</sequence>
<reference evidence="1 2" key="1">
    <citation type="journal article" date="2016" name="DNA Res.">
        <title>The draft genome of MD-2 pineapple using hybrid error correction of long reads.</title>
        <authorList>
            <person name="Redwan R.M."/>
            <person name="Saidin A."/>
            <person name="Kumar S.V."/>
        </authorList>
    </citation>
    <scope>NUCLEOTIDE SEQUENCE [LARGE SCALE GENOMIC DNA]</scope>
    <source>
        <strain evidence="2">cv. MD2</strain>
        <tissue evidence="1">Leaf</tissue>
    </source>
</reference>
<proteinExistence type="predicted"/>
<dbReference type="Proteomes" id="UP000092600">
    <property type="component" value="Unassembled WGS sequence"/>
</dbReference>
<dbReference type="AlphaFoldDB" id="A0A199US51"/>
<dbReference type="EMBL" id="LSRQ01005542">
    <property type="protein sequence ID" value="OAY67471.1"/>
    <property type="molecule type" value="Genomic_DNA"/>
</dbReference>
<evidence type="ECO:0000313" key="1">
    <source>
        <dbReference type="EMBL" id="OAY67471.1"/>
    </source>
</evidence>